<reference evidence="1 2" key="1">
    <citation type="submission" date="2017-08" db="EMBL/GenBank/DDBJ databases">
        <title>Infants hospitalized years apart are colonized by the same room-sourced microbial strains.</title>
        <authorList>
            <person name="Brooks B."/>
            <person name="Olm M.R."/>
            <person name="Firek B.A."/>
            <person name="Baker R."/>
            <person name="Thomas B.C."/>
            <person name="Morowitz M.J."/>
            <person name="Banfield J.F."/>
        </authorList>
    </citation>
    <scope>NUCLEOTIDE SEQUENCE [LARGE SCALE GENOMIC DNA]</scope>
    <source>
        <strain evidence="1">S2_018_000_R3_119</strain>
    </source>
</reference>
<protein>
    <recommendedName>
        <fullName evidence="3">DUF3168 domain-containing protein</fullName>
    </recommendedName>
</protein>
<gene>
    <name evidence="1" type="ORF">DI640_14670</name>
</gene>
<accession>A0A2W4YPI3</accession>
<evidence type="ECO:0008006" key="3">
    <source>
        <dbReference type="Google" id="ProtNLM"/>
    </source>
</evidence>
<evidence type="ECO:0000313" key="1">
    <source>
        <dbReference type="EMBL" id="PZO70947.1"/>
    </source>
</evidence>
<dbReference type="InterPro" id="IPR056912">
    <property type="entry name" value="Phage_JBD30_tail_term-like"/>
</dbReference>
<dbReference type="EMBL" id="QFMX01000086">
    <property type="protein sequence ID" value="PZO70947.1"/>
    <property type="molecule type" value="Genomic_DNA"/>
</dbReference>
<organism evidence="1 2">
    <name type="scientific">Sphingomonas taxi</name>
    <dbReference type="NCBI Taxonomy" id="1549858"/>
    <lineage>
        <taxon>Bacteria</taxon>
        <taxon>Pseudomonadati</taxon>
        <taxon>Pseudomonadota</taxon>
        <taxon>Alphaproteobacteria</taxon>
        <taxon>Sphingomonadales</taxon>
        <taxon>Sphingomonadaceae</taxon>
        <taxon>Sphingomonas</taxon>
    </lineage>
</organism>
<proteinExistence type="predicted"/>
<evidence type="ECO:0000313" key="2">
    <source>
        <dbReference type="Proteomes" id="UP000249555"/>
    </source>
</evidence>
<name>A0A2W4YPI3_9SPHN</name>
<sequence>MADALDFAIDLSTVVERLEQLTYFVSVGDIQAATEAIEDEYFQPPVAFVSIASETAQPNRFIRGAGAHSQEVDVTLSVVFAEQVERAAADTRDRVELTRKAVIRQLIGWTPGRAGRALDYDRYLLRGMSGRVVWGECLFR</sequence>
<feature type="non-terminal residue" evidence="1">
    <location>
        <position position="140"/>
    </location>
</feature>
<dbReference type="Pfam" id="PF23840">
    <property type="entry name" value="Phage_tail_terminator"/>
    <property type="match status" value="1"/>
</dbReference>
<dbReference type="Proteomes" id="UP000249555">
    <property type="component" value="Unassembled WGS sequence"/>
</dbReference>
<comment type="caution">
    <text evidence="1">The sequence shown here is derived from an EMBL/GenBank/DDBJ whole genome shotgun (WGS) entry which is preliminary data.</text>
</comment>
<dbReference type="AlphaFoldDB" id="A0A2W4YPI3"/>